<dbReference type="EMBL" id="VDLU01000001">
    <property type="protein sequence ID" value="TNJ29651.1"/>
    <property type="molecule type" value="Genomic_DNA"/>
</dbReference>
<protein>
    <submittedName>
        <fullName evidence="4">Bromodomain-containing protein</fullName>
    </submittedName>
</protein>
<comment type="caution">
    <text evidence="4">The sequence shown here is derived from an EMBL/GenBank/DDBJ whole genome shotgun (WGS) entry which is preliminary data.</text>
</comment>
<evidence type="ECO:0000256" key="1">
    <source>
        <dbReference type="ARBA" id="ARBA00023117"/>
    </source>
</evidence>
<dbReference type="Proteomes" id="UP000315496">
    <property type="component" value="Chromosome 1"/>
</dbReference>
<dbReference type="SUPFAM" id="SSF47370">
    <property type="entry name" value="Bromodomain"/>
    <property type="match status" value="1"/>
</dbReference>
<reference evidence="4 5" key="1">
    <citation type="submission" date="2019-05" db="EMBL/GenBank/DDBJ databases">
        <title>The compact genome of Giardia muris reveals important steps in the evolution of intestinal protozoan parasites.</title>
        <authorList>
            <person name="Xu F."/>
            <person name="Jimenez-Gonzalez A."/>
            <person name="Einarsson E."/>
            <person name="Astvaldsson A."/>
            <person name="Peirasmaki D."/>
            <person name="Eckmann L."/>
            <person name="Andersson J.O."/>
            <person name="Svard S.G."/>
            <person name="Jerlstrom-Hultqvist J."/>
        </authorList>
    </citation>
    <scope>NUCLEOTIDE SEQUENCE [LARGE SCALE GENOMIC DNA]</scope>
    <source>
        <strain evidence="4 5">Roberts-Thomson</strain>
    </source>
</reference>
<dbReference type="CDD" id="cd04369">
    <property type="entry name" value="Bromodomain"/>
    <property type="match status" value="1"/>
</dbReference>
<dbReference type="OrthoDB" id="21449at2759"/>
<keyword evidence="1 2" id="KW-0103">Bromodomain</keyword>
<evidence type="ECO:0000259" key="3">
    <source>
        <dbReference type="PROSITE" id="PS50014"/>
    </source>
</evidence>
<sequence>MDASRSETNLVSMLIREIRESMGKTNIRAIFRESMKELNRFTLFQNPVVVDYPDLKAQYESVIEFPCSLSEIKERLAGRQNSYYTHIGDVFRDLCLTASNALEFNKANEVILEQVRVYATALVEFVNEFIAKYNAHIPPSSQVKPFTAYDEMFRTIFKHFPPGRLPKCLTKRRTARVPYCDEVEQLLRVLNVLPSRALTGCISALMLELETACDENGKLVIDFAQMRPASYWWFDALVRETYDKEVKAGRMKEVPDAVRQGM</sequence>
<organism evidence="4 5">
    <name type="scientific">Giardia muris</name>
    <dbReference type="NCBI Taxonomy" id="5742"/>
    <lineage>
        <taxon>Eukaryota</taxon>
        <taxon>Metamonada</taxon>
        <taxon>Diplomonadida</taxon>
        <taxon>Hexamitidae</taxon>
        <taxon>Giardiinae</taxon>
        <taxon>Giardia</taxon>
    </lineage>
</organism>
<dbReference type="InterPro" id="IPR001487">
    <property type="entry name" value="Bromodomain"/>
</dbReference>
<name>A0A4Z1TAV8_GIAMU</name>
<dbReference type="AlphaFoldDB" id="A0A4Z1TAV8"/>
<evidence type="ECO:0000313" key="4">
    <source>
        <dbReference type="EMBL" id="TNJ29651.1"/>
    </source>
</evidence>
<dbReference type="InterPro" id="IPR036427">
    <property type="entry name" value="Bromodomain-like_sf"/>
</dbReference>
<evidence type="ECO:0000256" key="2">
    <source>
        <dbReference type="PROSITE-ProRule" id="PRU00035"/>
    </source>
</evidence>
<feature type="domain" description="Bromo" evidence="3">
    <location>
        <begin position="36"/>
        <end position="112"/>
    </location>
</feature>
<keyword evidence="5" id="KW-1185">Reference proteome</keyword>
<gene>
    <name evidence="4" type="ORF">GMRT_16305</name>
</gene>
<dbReference type="Pfam" id="PF00439">
    <property type="entry name" value="Bromodomain"/>
    <property type="match status" value="1"/>
</dbReference>
<accession>A0A4Z1TAV8</accession>
<proteinExistence type="predicted"/>
<dbReference type="VEuPathDB" id="GiardiaDB:GMRT_16305"/>
<evidence type="ECO:0000313" key="5">
    <source>
        <dbReference type="Proteomes" id="UP000315496"/>
    </source>
</evidence>
<dbReference type="PROSITE" id="PS50014">
    <property type="entry name" value="BROMODOMAIN_2"/>
    <property type="match status" value="1"/>
</dbReference>
<dbReference type="Gene3D" id="1.20.920.10">
    <property type="entry name" value="Bromodomain-like"/>
    <property type="match status" value="1"/>
</dbReference>